<evidence type="ECO:0000259" key="2">
    <source>
        <dbReference type="Pfam" id="PF02120"/>
    </source>
</evidence>
<dbReference type="OrthoDB" id="7877113at2"/>
<reference evidence="4 6" key="1">
    <citation type="submission" date="2015-09" db="EMBL/GenBank/DDBJ databases">
        <authorList>
            <consortium name="Swine Surveillance"/>
        </authorList>
    </citation>
    <scope>NUCLEOTIDE SEQUENCE [LARGE SCALE GENOMIC DNA]</scope>
    <source>
        <strain evidence="4 6">5120</strain>
    </source>
</reference>
<dbReference type="InterPro" id="IPR038610">
    <property type="entry name" value="FliK-like_C_sf"/>
</dbReference>
<feature type="compositionally biased region" description="Gly residues" evidence="1">
    <location>
        <begin position="650"/>
        <end position="663"/>
    </location>
</feature>
<dbReference type="Proteomes" id="UP000051887">
    <property type="component" value="Unassembled WGS sequence"/>
</dbReference>
<sequence length="697" mass="69880">MQNNVVPAILTLAPGSGSGTMNGQQIAQPVLPGAAAPMDFAALMQTQPATGTAAGAASGPTPVGLPPVSPDTLVGEGGEAAELSPEALAALAATTGAAAGNISSVIATKSGPVALSDFAEGDEDPDLLAALQAEEVTTPAASLATAQQMKERQSLRAPTVKPAEAGTSTEGAAATLMRNAEMLTTGDGQQATADADATQVVTATTDKVTKATETAQQATAPGVQQHTAGDATPAGTAQKAQLLNSTAPLPQTQQPTAPEATPTGESKPTLAQMAPYSMTQINAPKTQAQDGPEAAPTVAEMEAKLKAEILSTSQEQGKGAAKQIDPSTAAAIKSVAAPALENAKTTSEKAAPVIARAAAAADATPQETGTAEDTLTTKVAELPTQANAFGLRGRLAQAQAPAQADASTQPAPQTLAQGQGQTQGQGQGQAQQQAAPLPGATPQTASANDAAQAQGTAPDAGSKMAYDTTKVQPDLKAELTAEMKPGVAQMSPAQTAAQSAAVAPQQAMMAGAEASAQTQATQALAQSNVTAQAEAAQPQTATSQGAPMTRSLMMTDREWPTQLTAMVKEARDLTQGDIEIALQPERLGKMTIRMEMRDNAVAVTIVTDNDSSARLLNDNQARLADLMKQAGLDLTQHNASSGQQGREQAGLGGQAGGNPGGHGQSSDTNQPATAQILGGDAGTMNPAAEDDGIDILA</sequence>
<evidence type="ECO:0000313" key="4">
    <source>
        <dbReference type="EMBL" id="CUH71602.1"/>
    </source>
</evidence>
<dbReference type="Pfam" id="PF02120">
    <property type="entry name" value="Flg_hook"/>
    <property type="match status" value="1"/>
</dbReference>
<dbReference type="PANTHER" id="PTHR37533:SF2">
    <property type="entry name" value="FLAGELLAR HOOK-LENGTH CONTROL PROTEIN"/>
    <property type="match status" value="1"/>
</dbReference>
<feature type="compositionally biased region" description="Low complexity" evidence="1">
    <location>
        <begin position="246"/>
        <end position="263"/>
    </location>
</feature>
<dbReference type="EMBL" id="CYSB01000011">
    <property type="protein sequence ID" value="CUH64569.1"/>
    <property type="molecule type" value="Genomic_DNA"/>
</dbReference>
<feature type="compositionally biased region" description="Polar residues" evidence="1">
    <location>
        <begin position="446"/>
        <end position="455"/>
    </location>
</feature>
<dbReference type="EMBL" id="CYSC01000023">
    <property type="protein sequence ID" value="CUH71602.1"/>
    <property type="molecule type" value="Genomic_DNA"/>
</dbReference>
<dbReference type="InterPro" id="IPR052563">
    <property type="entry name" value="FliK"/>
</dbReference>
<evidence type="ECO:0000313" key="5">
    <source>
        <dbReference type="Proteomes" id="UP000051086"/>
    </source>
</evidence>
<evidence type="ECO:0000313" key="3">
    <source>
        <dbReference type="EMBL" id="CUH64569.1"/>
    </source>
</evidence>
<evidence type="ECO:0000256" key="1">
    <source>
        <dbReference type="SAM" id="MobiDB-lite"/>
    </source>
</evidence>
<dbReference type="PANTHER" id="PTHR37533">
    <property type="entry name" value="FLAGELLAR HOOK-LENGTH CONTROL PROTEIN"/>
    <property type="match status" value="1"/>
</dbReference>
<feature type="compositionally biased region" description="Low complexity" evidence="1">
    <location>
        <begin position="396"/>
        <end position="420"/>
    </location>
</feature>
<feature type="domain" description="Flagellar hook-length control protein-like C-terminal" evidence="2">
    <location>
        <begin position="575"/>
        <end position="646"/>
    </location>
</feature>
<reference evidence="3 5" key="2">
    <citation type="submission" date="2015-09" db="EMBL/GenBank/DDBJ databases">
        <authorList>
            <person name="Rodrigo-Torres L."/>
            <person name="Arahal D.R."/>
        </authorList>
    </citation>
    <scope>NUCLEOTIDE SEQUENCE [LARGE SCALE GENOMIC DNA]</scope>
    <source>
        <strain evidence="3 5">CECT 5118</strain>
    </source>
</reference>
<feature type="region of interest" description="Disordered" evidence="1">
    <location>
        <begin position="636"/>
        <end position="697"/>
    </location>
</feature>
<dbReference type="CDD" id="cd17470">
    <property type="entry name" value="T3SS_Flik_C"/>
    <property type="match status" value="1"/>
</dbReference>
<proteinExistence type="predicted"/>
<feature type="region of interest" description="Disordered" evidence="1">
    <location>
        <begin position="212"/>
        <end position="269"/>
    </location>
</feature>
<dbReference type="InterPro" id="IPR021136">
    <property type="entry name" value="Flagellar_hook_control-like_C"/>
</dbReference>
<dbReference type="Proteomes" id="UP000051086">
    <property type="component" value="Unassembled WGS sequence"/>
</dbReference>
<accession>A0A0P1FSJ0</accession>
<feature type="compositionally biased region" description="Acidic residues" evidence="1">
    <location>
        <begin position="688"/>
        <end position="697"/>
    </location>
</feature>
<feature type="region of interest" description="Disordered" evidence="1">
    <location>
        <begin position="395"/>
        <end position="465"/>
    </location>
</feature>
<keyword evidence="5" id="KW-1185">Reference proteome</keyword>
<dbReference type="Gene3D" id="3.30.750.140">
    <property type="match status" value="1"/>
</dbReference>
<name>A0A0P1FSJ0_9RHOB</name>
<organism evidence="4 6">
    <name type="scientific">Thalassovita autumnalis</name>
    <dbReference type="NCBI Taxonomy" id="2072972"/>
    <lineage>
        <taxon>Bacteria</taxon>
        <taxon>Pseudomonadati</taxon>
        <taxon>Pseudomonadota</taxon>
        <taxon>Alphaproteobacteria</taxon>
        <taxon>Rhodobacterales</taxon>
        <taxon>Roseobacteraceae</taxon>
        <taxon>Thalassovita</taxon>
    </lineage>
</organism>
<feature type="compositionally biased region" description="Low complexity" evidence="1">
    <location>
        <begin position="428"/>
        <end position="445"/>
    </location>
</feature>
<dbReference type="RefSeq" id="WP_058242912.1">
    <property type="nucleotide sequence ID" value="NZ_CYSB01000011.1"/>
</dbReference>
<keyword evidence="4" id="KW-0969">Cilium</keyword>
<protein>
    <submittedName>
        <fullName evidence="4">Flagellar hook-length control protein FliK</fullName>
    </submittedName>
</protein>
<dbReference type="AlphaFoldDB" id="A0A0P1FSJ0"/>
<keyword evidence="4" id="KW-0282">Flagellum</keyword>
<feature type="region of interest" description="Disordered" evidence="1">
    <location>
        <begin position="149"/>
        <end position="170"/>
    </location>
</feature>
<keyword evidence="4" id="KW-0966">Cell projection</keyword>
<gene>
    <name evidence="3" type="ORF">TL5118_00930</name>
    <name evidence="4" type="ORF">TL5120_01391</name>
</gene>
<evidence type="ECO:0000313" key="6">
    <source>
        <dbReference type="Proteomes" id="UP000051887"/>
    </source>
</evidence>